<dbReference type="Proteomes" id="UP000640489">
    <property type="component" value="Unassembled WGS sequence"/>
</dbReference>
<comment type="caution">
    <text evidence="8">The sequence shown here is derived from an EMBL/GenBank/DDBJ whole genome shotgun (WGS) entry which is preliminary data.</text>
</comment>
<dbReference type="InterPro" id="IPR013324">
    <property type="entry name" value="RNA_pol_sigma_r3/r4-like"/>
</dbReference>
<evidence type="ECO:0000313" key="9">
    <source>
        <dbReference type="Proteomes" id="UP000640489"/>
    </source>
</evidence>
<dbReference type="Gene3D" id="1.10.10.10">
    <property type="entry name" value="Winged helix-like DNA-binding domain superfamily/Winged helix DNA-binding domain"/>
    <property type="match status" value="1"/>
</dbReference>
<feature type="domain" description="RNA polymerase sigma-70 region 2" evidence="6">
    <location>
        <begin position="14"/>
        <end position="78"/>
    </location>
</feature>
<dbReference type="GO" id="GO:0016987">
    <property type="term" value="F:sigma factor activity"/>
    <property type="evidence" value="ECO:0007669"/>
    <property type="project" value="UniProtKB-KW"/>
</dbReference>
<dbReference type="PANTHER" id="PTHR43133">
    <property type="entry name" value="RNA POLYMERASE ECF-TYPE SIGMA FACTO"/>
    <property type="match status" value="1"/>
</dbReference>
<dbReference type="InterPro" id="IPR007627">
    <property type="entry name" value="RNA_pol_sigma70_r2"/>
</dbReference>
<dbReference type="SUPFAM" id="SSF88946">
    <property type="entry name" value="Sigma2 domain of RNA polymerase sigma factors"/>
    <property type="match status" value="1"/>
</dbReference>
<keyword evidence="5" id="KW-0804">Transcription</keyword>
<keyword evidence="4" id="KW-0238">DNA-binding</keyword>
<organism evidence="8 9">
    <name type="scientific">Nocardioides islandensis</name>
    <dbReference type="NCBI Taxonomy" id="433663"/>
    <lineage>
        <taxon>Bacteria</taxon>
        <taxon>Bacillati</taxon>
        <taxon>Actinomycetota</taxon>
        <taxon>Actinomycetes</taxon>
        <taxon>Propionibacteriales</taxon>
        <taxon>Nocardioidaceae</taxon>
        <taxon>Nocardioides</taxon>
    </lineage>
</organism>
<dbReference type="GO" id="GO:0006352">
    <property type="term" value="P:DNA-templated transcription initiation"/>
    <property type="evidence" value="ECO:0007669"/>
    <property type="project" value="InterPro"/>
</dbReference>
<dbReference type="Pfam" id="PF08281">
    <property type="entry name" value="Sigma70_r4_2"/>
    <property type="match status" value="1"/>
</dbReference>
<keyword evidence="9" id="KW-1185">Reference proteome</keyword>
<dbReference type="InterPro" id="IPR013249">
    <property type="entry name" value="RNA_pol_sigma70_r4_t2"/>
</dbReference>
<dbReference type="GO" id="GO:0003677">
    <property type="term" value="F:DNA binding"/>
    <property type="evidence" value="ECO:0007669"/>
    <property type="project" value="UniProtKB-KW"/>
</dbReference>
<reference evidence="8" key="1">
    <citation type="submission" date="2020-11" db="EMBL/GenBank/DDBJ databases">
        <title>Nocardioides sp. nov., isolated from Soil of Cynanchum wilfordii Hemsley rhizosphere.</title>
        <authorList>
            <person name="Lee J.-S."/>
            <person name="Suh M.K."/>
            <person name="Kim J.-S."/>
        </authorList>
    </citation>
    <scope>NUCLEOTIDE SEQUENCE</scope>
    <source>
        <strain evidence="8">KCTC 19275</strain>
    </source>
</reference>
<name>A0A930VHZ3_9ACTN</name>
<evidence type="ECO:0000256" key="2">
    <source>
        <dbReference type="ARBA" id="ARBA00023015"/>
    </source>
</evidence>
<evidence type="ECO:0000256" key="5">
    <source>
        <dbReference type="ARBA" id="ARBA00023163"/>
    </source>
</evidence>
<protein>
    <submittedName>
        <fullName evidence="8">SigE family RNA polymerase sigma factor</fullName>
    </submittedName>
</protein>
<dbReference type="InterPro" id="IPR039425">
    <property type="entry name" value="RNA_pol_sigma-70-like"/>
</dbReference>
<evidence type="ECO:0000259" key="6">
    <source>
        <dbReference type="Pfam" id="PF04542"/>
    </source>
</evidence>
<sequence>MRRAEGDYDGVFAAEYAPVLRTVYLVCHDLPLAQDVTQDAFVELLRHWGKVSRYDRPGAWVRRVAIRRLLKVRRRDARRRQAELSFEPGSAGGSSDLDVLRAGAGLPLRQRTAVVLYYYEDRPLHEVAEILDCSPSTAAAHVHRARAKLGNLLKEVSHDG</sequence>
<feature type="domain" description="RNA polymerase sigma factor 70 region 4 type 2" evidence="7">
    <location>
        <begin position="99"/>
        <end position="149"/>
    </location>
</feature>
<dbReference type="InterPro" id="IPR036388">
    <property type="entry name" value="WH-like_DNA-bd_sf"/>
</dbReference>
<gene>
    <name evidence="8" type="ORF">ISU07_18965</name>
</gene>
<accession>A0A930VHZ3</accession>
<evidence type="ECO:0000256" key="1">
    <source>
        <dbReference type="ARBA" id="ARBA00010641"/>
    </source>
</evidence>
<dbReference type="EMBL" id="JADKPN010000014">
    <property type="protein sequence ID" value="MBF4765218.1"/>
    <property type="molecule type" value="Genomic_DNA"/>
</dbReference>
<evidence type="ECO:0000313" key="8">
    <source>
        <dbReference type="EMBL" id="MBF4765218.1"/>
    </source>
</evidence>
<dbReference type="SUPFAM" id="SSF88659">
    <property type="entry name" value="Sigma3 and sigma4 domains of RNA polymerase sigma factors"/>
    <property type="match status" value="1"/>
</dbReference>
<keyword evidence="3" id="KW-0731">Sigma factor</keyword>
<keyword evidence="2" id="KW-0805">Transcription regulation</keyword>
<dbReference type="AlphaFoldDB" id="A0A930VHZ3"/>
<dbReference type="RefSeq" id="WP_194708410.1">
    <property type="nucleotide sequence ID" value="NZ_JADKPN010000014.1"/>
</dbReference>
<evidence type="ECO:0000256" key="3">
    <source>
        <dbReference type="ARBA" id="ARBA00023082"/>
    </source>
</evidence>
<dbReference type="Pfam" id="PF04542">
    <property type="entry name" value="Sigma70_r2"/>
    <property type="match status" value="1"/>
</dbReference>
<proteinExistence type="inferred from homology"/>
<evidence type="ECO:0000259" key="7">
    <source>
        <dbReference type="Pfam" id="PF08281"/>
    </source>
</evidence>
<dbReference type="PANTHER" id="PTHR43133:SF50">
    <property type="entry name" value="ECF RNA POLYMERASE SIGMA FACTOR SIGM"/>
    <property type="match status" value="1"/>
</dbReference>
<comment type="similarity">
    <text evidence="1">Belongs to the sigma-70 factor family. ECF subfamily.</text>
</comment>
<evidence type="ECO:0000256" key="4">
    <source>
        <dbReference type="ARBA" id="ARBA00023125"/>
    </source>
</evidence>
<dbReference type="InterPro" id="IPR013325">
    <property type="entry name" value="RNA_pol_sigma_r2"/>
</dbReference>
<dbReference type="Gene3D" id="1.10.1740.10">
    <property type="match status" value="1"/>
</dbReference>